<dbReference type="PANTHER" id="PTHR32305">
    <property type="match status" value="1"/>
</dbReference>
<accession>A0ABX2ILD7</accession>
<gene>
    <name evidence="6" type="primary">tssI</name>
    <name evidence="6" type="ORF">HRQ87_02625</name>
</gene>
<dbReference type="Pfam" id="PF04717">
    <property type="entry name" value="Phage_base_V"/>
    <property type="match status" value="1"/>
</dbReference>
<dbReference type="SUPFAM" id="SSF69349">
    <property type="entry name" value="Phage fibre proteins"/>
    <property type="match status" value="1"/>
</dbReference>
<evidence type="ECO:0000313" key="7">
    <source>
        <dbReference type="Proteomes" id="UP000777935"/>
    </source>
</evidence>
<dbReference type="Pfam" id="PF05954">
    <property type="entry name" value="Phage_GPD"/>
    <property type="match status" value="1"/>
</dbReference>
<dbReference type="Gene3D" id="3.55.50.10">
    <property type="entry name" value="Baseplate protein-like domains"/>
    <property type="match status" value="1"/>
</dbReference>
<dbReference type="NCBIfam" id="TIGR03361">
    <property type="entry name" value="VI_Rhs_Vgr"/>
    <property type="match status" value="1"/>
</dbReference>
<comment type="similarity">
    <text evidence="2">Belongs to the VgrG protein family.</text>
</comment>
<dbReference type="PANTHER" id="PTHR32305:SF15">
    <property type="entry name" value="PROTEIN RHSA-RELATED"/>
    <property type="match status" value="1"/>
</dbReference>
<name>A0ABX2ILD7_9RHOB</name>
<evidence type="ECO:0000313" key="6">
    <source>
        <dbReference type="EMBL" id="NSX53686.1"/>
    </source>
</evidence>
<reference evidence="6 7" key="1">
    <citation type="submission" date="2020-06" db="EMBL/GenBank/DDBJ databases">
        <title>Sulfitobacter algicola sp. nov., isolated from green algae.</title>
        <authorList>
            <person name="Wang C."/>
        </authorList>
    </citation>
    <scope>NUCLEOTIDE SEQUENCE [LARGE SCALE GENOMIC DNA]</scope>
    <source>
        <strain evidence="6 7">1151</strain>
    </source>
</reference>
<evidence type="ECO:0000256" key="1">
    <source>
        <dbReference type="ARBA" id="ARBA00004613"/>
    </source>
</evidence>
<comment type="subcellular location">
    <subcellularLocation>
        <location evidence="1">Secreted</location>
    </subcellularLocation>
</comment>
<evidence type="ECO:0000256" key="3">
    <source>
        <dbReference type="ARBA" id="ARBA00022525"/>
    </source>
</evidence>
<evidence type="ECO:0000259" key="5">
    <source>
        <dbReference type="Pfam" id="PF22178"/>
    </source>
</evidence>
<sequence>MANDIILKGRQIELKLPNNLKGSLIRAQVDEGLSCITQTQIEFMSTDLDLDLQKLVGERLCLEIDAPKDKIRYFQGHCVATEYLGSHGEQGYFRATVRPWLWFLTRTSNCRIFQDKSVIDIIKEIFGQRGFSDFKDKTKHSYTKRTYCVQYRETDFAFISRLMEEEGIYYYHSHDKTKETLILTDEASTHKAVEDHGEIDFFHRGAQYQRDEDHIFEWRGSESIQTGKVTLQDYDFEKPKSDLQSVKALTKGKHAYNSYEVYEYPGRHGDVRTGEHHARVKVEGYAAHCQRSRAACNVRQMAVGAKFKLKKHPRKAENAEYLVISARHQLQIDTDLLDQEIVNAILGPTLDFERSNSSDMYRCVIEVQPINDPYRAPQITPRPENPGVQTAIVVGKRGEEIWTDKYGRVKVQFHWDREGKKDETASCWVRTAVPWSGKNWGMISIPRVGQEVVVQFEAGDPDRPIITGMVYNDETKVPYDLPSNQTQTGIKTNRTKGGGGFSELVFEDKKDAEFVRLQSERDFKQIIKNNAEITVGLEHKKEGFFKQTIHGDKTETIQEGDHSFTVAKGEETIKIAKKRTTTVGGADKLTVDQDQNFSIKGAKTDVISKGYEIDVGSALEITAKSKITLNCGGSKIEMTPSKVTISSAQIDIKADATAKLTAGGQLKMEGKGQAALKGAGMLKLEGGGMTQLKSSGLLNVKGSLTMIN</sequence>
<dbReference type="SUPFAM" id="SSF69255">
    <property type="entry name" value="gp5 N-terminal domain-like"/>
    <property type="match status" value="1"/>
</dbReference>
<feature type="domain" description="Gp5/Type VI secretion system Vgr protein OB-fold" evidence="4">
    <location>
        <begin position="404"/>
        <end position="471"/>
    </location>
</feature>
<keyword evidence="7" id="KW-1185">Reference proteome</keyword>
<dbReference type="Pfam" id="PF22178">
    <property type="entry name" value="Gp5_trimer_C"/>
    <property type="match status" value="1"/>
</dbReference>
<comment type="caution">
    <text evidence="6">The sequence shown here is derived from an EMBL/GenBank/DDBJ whole genome shotgun (WGS) entry which is preliminary data.</text>
</comment>
<evidence type="ECO:0000259" key="4">
    <source>
        <dbReference type="Pfam" id="PF04717"/>
    </source>
</evidence>
<dbReference type="NCBIfam" id="TIGR01646">
    <property type="entry name" value="vgr_GE"/>
    <property type="match status" value="1"/>
</dbReference>
<dbReference type="InterPro" id="IPR017847">
    <property type="entry name" value="T6SS_RhsGE_Vgr_subset"/>
</dbReference>
<dbReference type="InterPro" id="IPR054030">
    <property type="entry name" value="Gp5_Vgr_C"/>
</dbReference>
<dbReference type="InterPro" id="IPR050708">
    <property type="entry name" value="T6SS_VgrG/RHS"/>
</dbReference>
<organism evidence="6 7">
    <name type="scientific">Parasulfitobacter algicola</name>
    <dbReference type="NCBI Taxonomy" id="2614809"/>
    <lineage>
        <taxon>Bacteria</taxon>
        <taxon>Pseudomonadati</taxon>
        <taxon>Pseudomonadota</taxon>
        <taxon>Alphaproteobacteria</taxon>
        <taxon>Rhodobacterales</taxon>
        <taxon>Roseobacteraceae</taxon>
        <taxon>Parasulfitobacter</taxon>
    </lineage>
</organism>
<dbReference type="RefSeq" id="WP_174134909.1">
    <property type="nucleotide sequence ID" value="NZ_JABUFE010000001.1"/>
</dbReference>
<dbReference type="SUPFAM" id="SSF69279">
    <property type="entry name" value="Phage tail proteins"/>
    <property type="match status" value="2"/>
</dbReference>
<feature type="domain" description="Gp5/Type VI secretion system Vgr C-terminal trimerisation" evidence="5">
    <location>
        <begin position="488"/>
        <end position="604"/>
    </location>
</feature>
<dbReference type="InterPro" id="IPR006533">
    <property type="entry name" value="T6SS_Vgr_RhsGE"/>
</dbReference>
<dbReference type="Gene3D" id="2.40.50.230">
    <property type="entry name" value="Gp5 N-terminal domain"/>
    <property type="match status" value="1"/>
</dbReference>
<dbReference type="EMBL" id="JABUFE010000001">
    <property type="protein sequence ID" value="NSX53686.1"/>
    <property type="molecule type" value="Genomic_DNA"/>
</dbReference>
<dbReference type="InterPro" id="IPR037026">
    <property type="entry name" value="Vgr_OB-fold_dom_sf"/>
</dbReference>
<dbReference type="InterPro" id="IPR006531">
    <property type="entry name" value="Gp5/Vgr_OB"/>
</dbReference>
<keyword evidence="3" id="KW-0964">Secreted</keyword>
<dbReference type="Gene3D" id="4.10.220.110">
    <property type="match status" value="1"/>
</dbReference>
<dbReference type="Gene3D" id="2.30.110.50">
    <property type="match status" value="1"/>
</dbReference>
<protein>
    <submittedName>
        <fullName evidence="6">Type VI secretion system tip protein VgrG</fullName>
    </submittedName>
</protein>
<evidence type="ECO:0000256" key="2">
    <source>
        <dbReference type="ARBA" id="ARBA00005558"/>
    </source>
</evidence>
<proteinExistence type="inferred from homology"/>
<dbReference type="Proteomes" id="UP000777935">
    <property type="component" value="Unassembled WGS sequence"/>
</dbReference>